<dbReference type="InterPro" id="IPR037523">
    <property type="entry name" value="VOC_core"/>
</dbReference>
<keyword evidence="2" id="KW-0456">Lyase</keyword>
<dbReference type="RefSeq" id="WP_179604865.1">
    <property type="nucleotide sequence ID" value="NZ_BAABEH010000001.1"/>
</dbReference>
<protein>
    <submittedName>
        <fullName evidence="2">Putative enzyme related to lactoylglutathione lyase</fullName>
    </submittedName>
</protein>
<dbReference type="Proteomes" id="UP000578352">
    <property type="component" value="Unassembled WGS sequence"/>
</dbReference>
<dbReference type="Pfam" id="PF00903">
    <property type="entry name" value="Glyoxalase"/>
    <property type="match status" value="1"/>
</dbReference>
<dbReference type="PANTHER" id="PTHR33993:SF14">
    <property type="entry name" value="GB|AAF24581.1"/>
    <property type="match status" value="1"/>
</dbReference>
<dbReference type="AlphaFoldDB" id="A0A853CWB4"/>
<evidence type="ECO:0000259" key="1">
    <source>
        <dbReference type="PROSITE" id="PS51819"/>
    </source>
</evidence>
<organism evidence="2 3">
    <name type="scientific">Leifsonia shinshuensis</name>
    <dbReference type="NCBI Taxonomy" id="150026"/>
    <lineage>
        <taxon>Bacteria</taxon>
        <taxon>Bacillati</taxon>
        <taxon>Actinomycetota</taxon>
        <taxon>Actinomycetes</taxon>
        <taxon>Micrococcales</taxon>
        <taxon>Microbacteriaceae</taxon>
        <taxon>Leifsonia</taxon>
    </lineage>
</organism>
<gene>
    <name evidence="2" type="ORF">HNR13_001152</name>
</gene>
<dbReference type="InterPro" id="IPR052164">
    <property type="entry name" value="Anthracycline_SecMetBiosynth"/>
</dbReference>
<dbReference type="InterPro" id="IPR029068">
    <property type="entry name" value="Glyas_Bleomycin-R_OHBP_Dase"/>
</dbReference>
<proteinExistence type="predicted"/>
<dbReference type="InterPro" id="IPR004360">
    <property type="entry name" value="Glyas_Fos-R_dOase_dom"/>
</dbReference>
<name>A0A853CWB4_9MICO</name>
<dbReference type="Gene3D" id="3.10.180.10">
    <property type="entry name" value="2,3-Dihydroxybiphenyl 1,2-Dioxygenase, domain 1"/>
    <property type="match status" value="1"/>
</dbReference>
<dbReference type="PROSITE" id="PS51819">
    <property type="entry name" value="VOC"/>
    <property type="match status" value="1"/>
</dbReference>
<dbReference type="PANTHER" id="PTHR33993">
    <property type="entry name" value="GLYOXALASE-RELATED"/>
    <property type="match status" value="1"/>
</dbReference>
<accession>A0A853CWB4</accession>
<dbReference type="EMBL" id="JACCFL010000001">
    <property type="protein sequence ID" value="NYJ22865.1"/>
    <property type="molecule type" value="Genomic_DNA"/>
</dbReference>
<dbReference type="GO" id="GO:0016829">
    <property type="term" value="F:lyase activity"/>
    <property type="evidence" value="ECO:0007669"/>
    <property type="project" value="UniProtKB-KW"/>
</dbReference>
<evidence type="ECO:0000313" key="3">
    <source>
        <dbReference type="Proteomes" id="UP000578352"/>
    </source>
</evidence>
<sequence length="133" mass="14314">MTFASVRFPTDDVPGLVAFYEQALGITAQWANDQFAELVTSRGTIAISATALTDRFAAASVAPRSNAGLMLEFLVDDVDADRDRIAELAGGLVMEPTTLPWGNRSMLFRDPDGTLINFFTPVTPEAAARFGGR</sequence>
<reference evidence="2 3" key="1">
    <citation type="submission" date="2020-07" db="EMBL/GenBank/DDBJ databases">
        <title>Sequencing the genomes of 1000 actinobacteria strains.</title>
        <authorList>
            <person name="Klenk H.-P."/>
        </authorList>
    </citation>
    <scope>NUCLEOTIDE SEQUENCE [LARGE SCALE GENOMIC DNA]</scope>
    <source>
        <strain evidence="2 3">DSM 15165</strain>
    </source>
</reference>
<evidence type="ECO:0000313" key="2">
    <source>
        <dbReference type="EMBL" id="NYJ22865.1"/>
    </source>
</evidence>
<feature type="domain" description="VOC" evidence="1">
    <location>
        <begin position="2"/>
        <end position="121"/>
    </location>
</feature>
<comment type="caution">
    <text evidence="2">The sequence shown here is derived from an EMBL/GenBank/DDBJ whole genome shotgun (WGS) entry which is preliminary data.</text>
</comment>
<dbReference type="SUPFAM" id="SSF54593">
    <property type="entry name" value="Glyoxalase/Bleomycin resistance protein/Dihydroxybiphenyl dioxygenase"/>
    <property type="match status" value="1"/>
</dbReference>